<evidence type="ECO:0000256" key="5">
    <source>
        <dbReference type="HAMAP-Rule" id="MF_00902"/>
    </source>
</evidence>
<dbReference type="PANTHER" id="PTHR30371:SF0">
    <property type="entry name" value="SEC-INDEPENDENT PROTEIN TRANSLOCASE PROTEIN TATC, CHLOROPLASTIC-RELATED"/>
    <property type="match status" value="1"/>
</dbReference>
<protein>
    <recommendedName>
        <fullName evidence="5">Sec-independent protein translocase protein TatC</fullName>
    </recommendedName>
</protein>
<dbReference type="HAMAP" id="MF_00902">
    <property type="entry name" value="TatC"/>
    <property type="match status" value="1"/>
</dbReference>
<comment type="subcellular location">
    <subcellularLocation>
        <location evidence="5">Cell membrane</location>
        <topology evidence="5">Multi-pass membrane protein</topology>
    </subcellularLocation>
    <subcellularLocation>
        <location evidence="1">Membrane</location>
        <topology evidence="1">Multi-pass membrane protein</topology>
    </subcellularLocation>
</comment>
<evidence type="ECO:0000313" key="7">
    <source>
        <dbReference type="Proteomes" id="UP000003688"/>
    </source>
</evidence>
<evidence type="ECO:0000313" key="6">
    <source>
        <dbReference type="EMBL" id="EEF59640.1"/>
    </source>
</evidence>
<dbReference type="Proteomes" id="UP000003688">
    <property type="component" value="Unassembled WGS sequence"/>
</dbReference>
<keyword evidence="2 5" id="KW-0812">Transmembrane</keyword>
<dbReference type="GO" id="GO:0043953">
    <property type="term" value="P:protein transport by the Tat complex"/>
    <property type="evidence" value="ECO:0007669"/>
    <property type="project" value="UniProtKB-UniRule"/>
</dbReference>
<feature type="transmembrane region" description="Helical" evidence="5">
    <location>
        <begin position="32"/>
        <end position="55"/>
    </location>
</feature>
<dbReference type="STRING" id="320771.Cflav_PD2629"/>
<keyword evidence="3 5" id="KW-1133">Transmembrane helix</keyword>
<evidence type="ECO:0000256" key="1">
    <source>
        <dbReference type="ARBA" id="ARBA00004141"/>
    </source>
</evidence>
<comment type="subunit">
    <text evidence="5">Forms a complex with TatA.</text>
</comment>
<dbReference type="EMBL" id="ABOX02000025">
    <property type="protein sequence ID" value="EEF59640.1"/>
    <property type="molecule type" value="Genomic_DNA"/>
</dbReference>
<comment type="function">
    <text evidence="5">Part of the twin-arginine translocation (Tat) system that transports large folded proteins containing a characteristic twin-arginine motif in their signal peptide across membranes.</text>
</comment>
<keyword evidence="5" id="KW-0813">Transport</keyword>
<dbReference type="GO" id="GO:0033281">
    <property type="term" value="C:TAT protein transport complex"/>
    <property type="evidence" value="ECO:0007669"/>
    <property type="project" value="UniProtKB-UniRule"/>
</dbReference>
<accession>B9XKH0</accession>
<dbReference type="Pfam" id="PF00902">
    <property type="entry name" value="TatC"/>
    <property type="match status" value="1"/>
</dbReference>
<comment type="similarity">
    <text evidence="5">Belongs to the TatC family.</text>
</comment>
<keyword evidence="7" id="KW-1185">Reference proteome</keyword>
<evidence type="ECO:0000256" key="4">
    <source>
        <dbReference type="ARBA" id="ARBA00023136"/>
    </source>
</evidence>
<reference evidence="6 7" key="1">
    <citation type="journal article" date="2011" name="J. Bacteriol.">
        <title>Genome sequence of 'Pedosphaera parvula' Ellin514, an aerobic Verrucomicrobial isolate from pasture soil.</title>
        <authorList>
            <person name="Kant R."/>
            <person name="van Passel M.W."/>
            <person name="Sangwan P."/>
            <person name="Palva A."/>
            <person name="Lucas S."/>
            <person name="Copeland A."/>
            <person name="Lapidus A."/>
            <person name="Glavina Del Rio T."/>
            <person name="Dalin E."/>
            <person name="Tice H."/>
            <person name="Bruce D."/>
            <person name="Goodwin L."/>
            <person name="Pitluck S."/>
            <person name="Chertkov O."/>
            <person name="Larimer F.W."/>
            <person name="Land M.L."/>
            <person name="Hauser L."/>
            <person name="Brettin T.S."/>
            <person name="Detter J.C."/>
            <person name="Han S."/>
            <person name="de Vos W.M."/>
            <person name="Janssen P.H."/>
            <person name="Smidt H."/>
        </authorList>
    </citation>
    <scope>NUCLEOTIDE SEQUENCE [LARGE SCALE GENOMIC DNA]</scope>
    <source>
        <strain evidence="6 7">Ellin514</strain>
    </source>
</reference>
<dbReference type="GO" id="GO:0065002">
    <property type="term" value="P:intracellular protein transmembrane transport"/>
    <property type="evidence" value="ECO:0007669"/>
    <property type="project" value="TreeGrafter"/>
</dbReference>
<gene>
    <name evidence="5" type="primary">tatC</name>
    <name evidence="6" type="ORF">Cflav_PD2629</name>
</gene>
<dbReference type="InterPro" id="IPR002033">
    <property type="entry name" value="TatC"/>
</dbReference>
<evidence type="ECO:0000256" key="2">
    <source>
        <dbReference type="ARBA" id="ARBA00022692"/>
    </source>
</evidence>
<evidence type="ECO:0000256" key="3">
    <source>
        <dbReference type="ARBA" id="ARBA00022989"/>
    </source>
</evidence>
<keyword evidence="5" id="KW-0653">Protein transport</keyword>
<proteinExistence type="inferred from homology"/>
<dbReference type="GO" id="GO:0009977">
    <property type="term" value="F:proton motive force dependent protein transmembrane transporter activity"/>
    <property type="evidence" value="ECO:0007669"/>
    <property type="project" value="TreeGrafter"/>
</dbReference>
<feature type="transmembrane region" description="Helical" evidence="5">
    <location>
        <begin position="167"/>
        <end position="186"/>
    </location>
</feature>
<keyword evidence="5" id="KW-0811">Translocation</keyword>
<dbReference type="AlphaFoldDB" id="B9XKH0"/>
<keyword evidence="5" id="KW-1003">Cell membrane</keyword>
<name>B9XKH0_PEDPL</name>
<feature type="transmembrane region" description="Helical" evidence="5">
    <location>
        <begin position="198"/>
        <end position="223"/>
    </location>
</feature>
<feature type="transmembrane region" description="Helical" evidence="5">
    <location>
        <begin position="243"/>
        <end position="270"/>
    </location>
</feature>
<organism evidence="6 7">
    <name type="scientific">Pedosphaera parvula (strain Ellin514)</name>
    <dbReference type="NCBI Taxonomy" id="320771"/>
    <lineage>
        <taxon>Bacteria</taxon>
        <taxon>Pseudomonadati</taxon>
        <taxon>Verrucomicrobiota</taxon>
        <taxon>Pedosphaerae</taxon>
        <taxon>Pedosphaerales</taxon>
        <taxon>Pedosphaeraceae</taxon>
        <taxon>Pedosphaera</taxon>
    </lineage>
</organism>
<dbReference type="NCBIfam" id="TIGR00945">
    <property type="entry name" value="tatC"/>
    <property type="match status" value="1"/>
</dbReference>
<dbReference type="PANTHER" id="PTHR30371">
    <property type="entry name" value="SEC-INDEPENDENT PROTEIN TRANSLOCASE PROTEIN TATC"/>
    <property type="match status" value="1"/>
</dbReference>
<feature type="transmembrane region" description="Helical" evidence="5">
    <location>
        <begin position="305"/>
        <end position="325"/>
    </location>
</feature>
<keyword evidence="4 5" id="KW-0472">Membrane</keyword>
<feature type="transmembrane region" description="Helical" evidence="5">
    <location>
        <begin position="282"/>
        <end position="299"/>
    </location>
</feature>
<dbReference type="OrthoDB" id="9777044at2"/>
<sequence length="343" mass="38340">MANEPEEGRLPEDEEGGPVKSFLEHLEDLRWMLIKSSAVLAVAVIVCLIAGNYVVKVLMWPLERAVVKREGNNQVVSLFFGTNRLGSFELDKAQEKDLNLGTNRYYVYQLAPVPITVGTNQIQVLAFSPDTTRDAAREARRVTAQLSILSPAGAFMTAFHVAMYAGIAVSSPFIFYFLAQFIFPALKMNEKRYIYRGLGFGFGLFITGVLFCYFVLMPVALAAAQMYANWMGFSAAIWQADEYIGFVCKFMLGMGLGFEMPVVILVLVKLGLLNYAILKKARPYMIVINLILGAVLTTPEVVTQVLMAVPLQILFEISLLITWYWERKERKKEEAAAGIIDAK</sequence>
<comment type="caution">
    <text evidence="6">The sequence shown here is derived from an EMBL/GenBank/DDBJ whole genome shotgun (WGS) entry which is preliminary data.</text>
</comment>
<dbReference type="RefSeq" id="WP_007416313.1">
    <property type="nucleotide sequence ID" value="NZ_ABOX02000025.1"/>
</dbReference>